<dbReference type="EMBL" id="BQNB010021827">
    <property type="protein sequence ID" value="GJU10452.1"/>
    <property type="molecule type" value="Genomic_DNA"/>
</dbReference>
<proteinExistence type="predicted"/>
<name>A0ABQ5JD22_9ASTR</name>
<protein>
    <submittedName>
        <fullName evidence="1">Uncharacterized protein</fullName>
    </submittedName>
</protein>
<sequence>MGIHFFSKFWYIGIYLQVIRTIATEFRVVKLAREFKGLDVISNSYELPRQRQEGNALSWISDLCFKTRTSEQFVCANDNDASRIVADFSLHPPDTNIQQALMKEAGVLVLLTLQISDVAPFNDKIGMLLLGEAEFSKLRKKASMMNAIQDMLHDTLARES</sequence>
<reference evidence="1" key="1">
    <citation type="journal article" date="2022" name="Int. J. Mol. Sci.">
        <title>Draft Genome of Tanacetum Coccineum: Genomic Comparison of Closely Related Tanacetum-Family Plants.</title>
        <authorList>
            <person name="Yamashiro T."/>
            <person name="Shiraishi A."/>
            <person name="Nakayama K."/>
            <person name="Satake H."/>
        </authorList>
    </citation>
    <scope>NUCLEOTIDE SEQUENCE</scope>
</reference>
<evidence type="ECO:0000313" key="1">
    <source>
        <dbReference type="EMBL" id="GJU10452.1"/>
    </source>
</evidence>
<gene>
    <name evidence="1" type="ORF">Tco_1132848</name>
</gene>
<dbReference type="Proteomes" id="UP001151760">
    <property type="component" value="Unassembled WGS sequence"/>
</dbReference>
<organism evidence="1 2">
    <name type="scientific">Tanacetum coccineum</name>
    <dbReference type="NCBI Taxonomy" id="301880"/>
    <lineage>
        <taxon>Eukaryota</taxon>
        <taxon>Viridiplantae</taxon>
        <taxon>Streptophyta</taxon>
        <taxon>Embryophyta</taxon>
        <taxon>Tracheophyta</taxon>
        <taxon>Spermatophyta</taxon>
        <taxon>Magnoliopsida</taxon>
        <taxon>eudicotyledons</taxon>
        <taxon>Gunneridae</taxon>
        <taxon>Pentapetalae</taxon>
        <taxon>asterids</taxon>
        <taxon>campanulids</taxon>
        <taxon>Asterales</taxon>
        <taxon>Asteraceae</taxon>
        <taxon>Asteroideae</taxon>
        <taxon>Anthemideae</taxon>
        <taxon>Anthemidinae</taxon>
        <taxon>Tanacetum</taxon>
    </lineage>
</organism>
<reference evidence="1" key="2">
    <citation type="submission" date="2022-01" db="EMBL/GenBank/DDBJ databases">
        <authorList>
            <person name="Yamashiro T."/>
            <person name="Shiraishi A."/>
            <person name="Satake H."/>
            <person name="Nakayama K."/>
        </authorList>
    </citation>
    <scope>NUCLEOTIDE SEQUENCE</scope>
</reference>
<comment type="caution">
    <text evidence="1">The sequence shown here is derived from an EMBL/GenBank/DDBJ whole genome shotgun (WGS) entry which is preliminary data.</text>
</comment>
<accession>A0ABQ5JD22</accession>
<keyword evidence="2" id="KW-1185">Reference proteome</keyword>
<evidence type="ECO:0000313" key="2">
    <source>
        <dbReference type="Proteomes" id="UP001151760"/>
    </source>
</evidence>